<dbReference type="OrthoDB" id="9790745at2"/>
<dbReference type="EMBL" id="CCDI010000001">
    <property type="protein sequence ID" value="CDQ23363.1"/>
    <property type="molecule type" value="Genomic_DNA"/>
</dbReference>
<reference evidence="2" key="1">
    <citation type="submission" date="2014-03" db="EMBL/GenBank/DDBJ databases">
        <authorList>
            <person name="Urmite Genomes U."/>
        </authorList>
    </citation>
    <scope>NUCLEOTIDE SEQUENCE [LARGE SCALE GENOMIC DNA]</scope>
    <source>
        <strain evidence="2">HD-03</strain>
    </source>
</reference>
<accession>A0A059NXA8</accession>
<dbReference type="Pfam" id="PF22752">
    <property type="entry name" value="DUF488-N3i"/>
    <property type="match status" value="1"/>
</dbReference>
<dbReference type="RefSeq" id="WP_035507100.1">
    <property type="nucleotide sequence ID" value="NZ_CCDH010000001.1"/>
</dbReference>
<evidence type="ECO:0008006" key="3">
    <source>
        <dbReference type="Google" id="ProtNLM"/>
    </source>
</evidence>
<dbReference type="AlphaFoldDB" id="A0A059NXA8"/>
<name>A0A059NXA8_9BACI</name>
<dbReference type="PANTHER" id="PTHR36849:SF1">
    <property type="entry name" value="CYTOPLASMIC PROTEIN"/>
    <property type="match status" value="1"/>
</dbReference>
<dbReference type="Proteomes" id="UP000028868">
    <property type="component" value="Unassembled WGS sequence"/>
</dbReference>
<dbReference type="PANTHER" id="PTHR36849">
    <property type="entry name" value="CYTOPLASMIC PROTEIN-RELATED"/>
    <property type="match status" value="1"/>
</dbReference>
<gene>
    <name evidence="1" type="ORF">BN983_01589</name>
</gene>
<reference evidence="1 2" key="2">
    <citation type="submission" date="2014-05" db="EMBL/GenBank/DDBJ databases">
        <title>Draft genome sequence of Halobacillus karajensis HK-03.</title>
        <authorList>
            <person name="Khelaifia S."/>
            <person name="Croce O."/>
            <person name="Lagier J.C."/>
            <person name="Raoult D."/>
        </authorList>
    </citation>
    <scope>NUCLEOTIDE SEQUENCE [LARGE SCALE GENOMIC DNA]</scope>
    <source>
        <strain evidence="1 2">HD-03</strain>
    </source>
</reference>
<proteinExistence type="predicted"/>
<evidence type="ECO:0000313" key="2">
    <source>
        <dbReference type="Proteomes" id="UP000028868"/>
    </source>
</evidence>
<organism evidence="1 2">
    <name type="scientific">Halobacillus karajensis</name>
    <dbReference type="NCBI Taxonomy" id="195088"/>
    <lineage>
        <taxon>Bacteria</taxon>
        <taxon>Bacillati</taxon>
        <taxon>Bacillota</taxon>
        <taxon>Bacilli</taxon>
        <taxon>Bacillales</taxon>
        <taxon>Bacillaceae</taxon>
        <taxon>Halobacillus</taxon>
    </lineage>
</organism>
<sequence length="119" mass="14180">MSIVLKRIYEEKEKTSGYRVLIDRVWPRGISKEKAQLDDWAKVLSPSSELRKWFNHDPDKFQEFEEKYKKELNNSNTAKDKKMELKEIAQENLVILFYGAKDKQHNHATLLKEWLVNGK</sequence>
<evidence type="ECO:0000313" key="1">
    <source>
        <dbReference type="EMBL" id="CDQ23363.1"/>
    </source>
</evidence>
<comment type="caution">
    <text evidence="1">The sequence shown here is derived from an EMBL/GenBank/DDBJ whole genome shotgun (WGS) entry which is preliminary data.</text>
</comment>
<protein>
    <recommendedName>
        <fullName evidence="3">DUF488 domain-containing protein</fullName>
    </recommendedName>
</protein>
<dbReference type="InterPro" id="IPR052552">
    <property type="entry name" value="YeaO-like"/>
</dbReference>
<keyword evidence="2" id="KW-1185">Reference proteome</keyword>